<keyword evidence="3" id="KW-0560">Oxidoreductase</keyword>
<keyword evidence="5" id="KW-1185">Reference proteome</keyword>
<accession>A0A9P8HTH8</accession>
<dbReference type="AlphaFoldDB" id="A0A9P8HTH8"/>
<keyword evidence="1" id="KW-0285">Flavoprotein</keyword>
<protein>
    <submittedName>
        <fullName evidence="4">Uncharacterized protein</fullName>
    </submittedName>
</protein>
<dbReference type="InterPro" id="IPR050416">
    <property type="entry name" value="FAD-linked_Oxidoreductase"/>
</dbReference>
<dbReference type="Proteomes" id="UP000750711">
    <property type="component" value="Unassembled WGS sequence"/>
</dbReference>
<name>A0A9P8HTH8_9PEZI</name>
<gene>
    <name evidence="4" type="ORF">GP486_008835</name>
</gene>
<dbReference type="EMBL" id="JAGHQM010004159">
    <property type="protein sequence ID" value="KAH0537195.1"/>
    <property type="molecule type" value="Genomic_DNA"/>
</dbReference>
<dbReference type="Gene3D" id="3.30.465.10">
    <property type="match status" value="1"/>
</dbReference>
<dbReference type="GO" id="GO:0016491">
    <property type="term" value="F:oxidoreductase activity"/>
    <property type="evidence" value="ECO:0007669"/>
    <property type="project" value="UniProtKB-KW"/>
</dbReference>
<dbReference type="InterPro" id="IPR016169">
    <property type="entry name" value="FAD-bd_PCMH_sub2"/>
</dbReference>
<sequence length="120" mass="12906">GGSNNFGIVTRFTLLTFPQGPLWGGLIITPLSTAPRHMLALEEFVKNSASDPYASVLNIYLHSPGMSFAINSLVYTKPQAYPPALKGFTDVGPQLRNTMRITTLSEIAVELAAGVPNGMR</sequence>
<evidence type="ECO:0000256" key="2">
    <source>
        <dbReference type="ARBA" id="ARBA00022827"/>
    </source>
</evidence>
<organism evidence="4 5">
    <name type="scientific">Trichoglossum hirsutum</name>
    <dbReference type="NCBI Taxonomy" id="265104"/>
    <lineage>
        <taxon>Eukaryota</taxon>
        <taxon>Fungi</taxon>
        <taxon>Dikarya</taxon>
        <taxon>Ascomycota</taxon>
        <taxon>Pezizomycotina</taxon>
        <taxon>Geoglossomycetes</taxon>
        <taxon>Geoglossales</taxon>
        <taxon>Geoglossaceae</taxon>
        <taxon>Trichoglossum</taxon>
    </lineage>
</organism>
<dbReference type="PANTHER" id="PTHR42973">
    <property type="entry name" value="BINDING OXIDOREDUCTASE, PUTATIVE (AFU_ORTHOLOGUE AFUA_1G17690)-RELATED"/>
    <property type="match status" value="1"/>
</dbReference>
<proteinExistence type="predicted"/>
<evidence type="ECO:0000256" key="1">
    <source>
        <dbReference type="ARBA" id="ARBA00022630"/>
    </source>
</evidence>
<reference evidence="4" key="1">
    <citation type="submission" date="2021-03" db="EMBL/GenBank/DDBJ databases">
        <title>Comparative genomics and phylogenomic investigation of the class Geoglossomycetes provide insights into ecological specialization and systematics.</title>
        <authorList>
            <person name="Melie T."/>
            <person name="Pirro S."/>
            <person name="Miller A.N."/>
            <person name="Quandt A."/>
        </authorList>
    </citation>
    <scope>NUCLEOTIDE SEQUENCE</scope>
    <source>
        <strain evidence="4">CAQ_001_2017</strain>
    </source>
</reference>
<comment type="caution">
    <text evidence="4">The sequence shown here is derived from an EMBL/GenBank/DDBJ whole genome shotgun (WGS) entry which is preliminary data.</text>
</comment>
<evidence type="ECO:0000313" key="5">
    <source>
        <dbReference type="Proteomes" id="UP000750711"/>
    </source>
</evidence>
<evidence type="ECO:0000256" key="3">
    <source>
        <dbReference type="ARBA" id="ARBA00023002"/>
    </source>
</evidence>
<dbReference type="PANTHER" id="PTHR42973:SF22">
    <property type="entry name" value="FAD-BINDING PCMH-TYPE DOMAIN-CONTAINING PROTEIN-RELATED"/>
    <property type="match status" value="1"/>
</dbReference>
<keyword evidence="2" id="KW-0274">FAD</keyword>
<evidence type="ECO:0000313" key="4">
    <source>
        <dbReference type="EMBL" id="KAH0537195.1"/>
    </source>
</evidence>
<feature type="non-terminal residue" evidence="4">
    <location>
        <position position="1"/>
    </location>
</feature>
<dbReference type="Gene3D" id="3.40.462.20">
    <property type="match status" value="1"/>
</dbReference>